<feature type="non-terminal residue" evidence="2">
    <location>
        <position position="1"/>
    </location>
</feature>
<organism evidence="2">
    <name type="scientific">human gut metagenome</name>
    <dbReference type="NCBI Taxonomy" id="408170"/>
    <lineage>
        <taxon>unclassified sequences</taxon>
        <taxon>metagenomes</taxon>
        <taxon>organismal metagenomes</taxon>
    </lineage>
</organism>
<name>W1XXD2_9ZZZZ</name>
<proteinExistence type="predicted"/>
<feature type="transmembrane region" description="Helical" evidence="1">
    <location>
        <begin position="57"/>
        <end position="81"/>
    </location>
</feature>
<feature type="transmembrane region" description="Helical" evidence="1">
    <location>
        <begin position="26"/>
        <end position="45"/>
    </location>
</feature>
<feature type="non-terminal residue" evidence="2">
    <location>
        <position position="83"/>
    </location>
</feature>
<evidence type="ECO:0000313" key="2">
    <source>
        <dbReference type="EMBL" id="ETJ34786.1"/>
    </source>
</evidence>
<protein>
    <submittedName>
        <fullName evidence="2">Uncharacterized protein</fullName>
    </submittedName>
</protein>
<sequence>KISVLISILIPRYESYFKVNYWEANLNGTILLWVIEIGICLFMYINKVKNKDTFMGIAFTILYLTFEIIGFNISIFSRIALYF</sequence>
<dbReference type="EMBL" id="AZMM01010798">
    <property type="protein sequence ID" value="ETJ34786.1"/>
    <property type="molecule type" value="Genomic_DNA"/>
</dbReference>
<comment type="caution">
    <text evidence="2">The sequence shown here is derived from an EMBL/GenBank/DDBJ whole genome shotgun (WGS) entry which is preliminary data.</text>
</comment>
<keyword evidence="1" id="KW-0472">Membrane</keyword>
<gene>
    <name evidence="2" type="ORF">Q604_UNBC10798G0001</name>
</gene>
<reference evidence="2" key="1">
    <citation type="submission" date="2013-12" db="EMBL/GenBank/DDBJ databases">
        <title>A Varibaculum cambriense genome reconstructed from a premature infant gut community with otherwise low bacterial novelty that shifts toward anaerobic metabolism during the third week of life.</title>
        <authorList>
            <person name="Brown C.T."/>
            <person name="Sharon I."/>
            <person name="Thomas B.C."/>
            <person name="Castelle C.J."/>
            <person name="Morowitz M.J."/>
            <person name="Banfield J.F."/>
        </authorList>
    </citation>
    <scope>NUCLEOTIDE SEQUENCE</scope>
</reference>
<keyword evidence="1" id="KW-0812">Transmembrane</keyword>
<accession>W1XXD2</accession>
<dbReference type="AlphaFoldDB" id="W1XXD2"/>
<evidence type="ECO:0000256" key="1">
    <source>
        <dbReference type="SAM" id="Phobius"/>
    </source>
</evidence>
<keyword evidence="1" id="KW-1133">Transmembrane helix</keyword>